<sequence length="224" mass="25226">MHCVVLVVLRSDVKQSRYNDRMRDLTPVFVALFLALFTQPRLCLMLLTLGCNVAATSRHATRVYMEVGCAGWTPGSKSGFSLHCLHRGLGVGTYCVYICFPAIRVRIGVYGFKVDDNLFLRFRFQLSFFAARFPFNIKQIIFASLSIISEVVVSPRDLSSSPSERLQLLHLASILYSRVSVQYKLFGVSITSKVDPAFSSLPFHSLLSHSLTHSVVVPRRAFWL</sequence>
<dbReference type="Proteomes" id="UP000054279">
    <property type="component" value="Unassembled WGS sequence"/>
</dbReference>
<gene>
    <name evidence="1" type="ORF">M422DRAFT_33264</name>
</gene>
<accession>A0A0C9VL29</accession>
<dbReference type="HOGENOM" id="CLU_1235737_0_0_1"/>
<keyword evidence="2" id="KW-1185">Reference proteome</keyword>
<evidence type="ECO:0000313" key="1">
    <source>
        <dbReference type="EMBL" id="KIJ38485.1"/>
    </source>
</evidence>
<organism evidence="1 2">
    <name type="scientific">Sphaerobolus stellatus (strain SS14)</name>
    <dbReference type="NCBI Taxonomy" id="990650"/>
    <lineage>
        <taxon>Eukaryota</taxon>
        <taxon>Fungi</taxon>
        <taxon>Dikarya</taxon>
        <taxon>Basidiomycota</taxon>
        <taxon>Agaricomycotina</taxon>
        <taxon>Agaricomycetes</taxon>
        <taxon>Phallomycetidae</taxon>
        <taxon>Geastrales</taxon>
        <taxon>Sphaerobolaceae</taxon>
        <taxon>Sphaerobolus</taxon>
    </lineage>
</organism>
<protein>
    <submittedName>
        <fullName evidence="1">Uncharacterized protein</fullName>
    </submittedName>
</protein>
<reference evidence="1 2" key="1">
    <citation type="submission" date="2014-06" db="EMBL/GenBank/DDBJ databases">
        <title>Evolutionary Origins and Diversification of the Mycorrhizal Mutualists.</title>
        <authorList>
            <consortium name="DOE Joint Genome Institute"/>
            <consortium name="Mycorrhizal Genomics Consortium"/>
            <person name="Kohler A."/>
            <person name="Kuo A."/>
            <person name="Nagy L.G."/>
            <person name="Floudas D."/>
            <person name="Copeland A."/>
            <person name="Barry K.W."/>
            <person name="Cichocki N."/>
            <person name="Veneault-Fourrey C."/>
            <person name="LaButti K."/>
            <person name="Lindquist E.A."/>
            <person name="Lipzen A."/>
            <person name="Lundell T."/>
            <person name="Morin E."/>
            <person name="Murat C."/>
            <person name="Riley R."/>
            <person name="Ohm R."/>
            <person name="Sun H."/>
            <person name="Tunlid A."/>
            <person name="Henrissat B."/>
            <person name="Grigoriev I.V."/>
            <person name="Hibbett D.S."/>
            <person name="Martin F."/>
        </authorList>
    </citation>
    <scope>NUCLEOTIDE SEQUENCE [LARGE SCALE GENOMIC DNA]</scope>
    <source>
        <strain evidence="1 2">SS14</strain>
    </source>
</reference>
<proteinExistence type="predicted"/>
<evidence type="ECO:0000313" key="2">
    <source>
        <dbReference type="Proteomes" id="UP000054279"/>
    </source>
</evidence>
<dbReference type="EMBL" id="KN837160">
    <property type="protein sequence ID" value="KIJ38485.1"/>
    <property type="molecule type" value="Genomic_DNA"/>
</dbReference>
<dbReference type="AlphaFoldDB" id="A0A0C9VL29"/>
<name>A0A0C9VL29_SPHS4</name>